<evidence type="ECO:0008006" key="3">
    <source>
        <dbReference type="Google" id="ProtNLM"/>
    </source>
</evidence>
<sequence>MAHLCYPVNSKTRLCRCRYSKIQSLEEDAALINELSSALFWDAMEIKIGNFLFEPGLIKCAMTFSSCFQAGNDDVLLTSAPKTGTTWLKALCLCILHQSHTIPENEDLLTKDSPQFHVQTIELSIYSTKPTPDLENQELYPLERAIKEFCTGVHQYGPNFKNLLGYGLKSQKRPEKTLFLKRCTEED</sequence>
<gene>
    <name evidence="1" type="ORF">HAX54_030599</name>
</gene>
<evidence type="ECO:0000313" key="2">
    <source>
        <dbReference type="Proteomes" id="UP000823775"/>
    </source>
</evidence>
<dbReference type="Gene3D" id="3.40.50.300">
    <property type="entry name" value="P-loop containing nucleotide triphosphate hydrolases"/>
    <property type="match status" value="1"/>
</dbReference>
<keyword evidence="2" id="KW-1185">Reference proteome</keyword>
<dbReference type="PANTHER" id="PTHR11783">
    <property type="entry name" value="SULFOTRANSFERASE SULT"/>
    <property type="match status" value="1"/>
</dbReference>
<comment type="caution">
    <text evidence="1">The sequence shown here is derived from an EMBL/GenBank/DDBJ whole genome shotgun (WGS) entry which is preliminary data.</text>
</comment>
<dbReference type="Proteomes" id="UP000823775">
    <property type="component" value="Unassembled WGS sequence"/>
</dbReference>
<reference evidence="1 2" key="1">
    <citation type="journal article" date="2021" name="BMC Genomics">
        <title>Datura genome reveals duplications of psychoactive alkaloid biosynthetic genes and high mutation rate following tissue culture.</title>
        <authorList>
            <person name="Rajewski A."/>
            <person name="Carter-House D."/>
            <person name="Stajich J."/>
            <person name="Litt A."/>
        </authorList>
    </citation>
    <scope>NUCLEOTIDE SEQUENCE [LARGE SCALE GENOMIC DNA]</scope>
    <source>
        <strain evidence="1">AR-01</strain>
    </source>
</reference>
<evidence type="ECO:0000313" key="1">
    <source>
        <dbReference type="EMBL" id="MCD9643279.1"/>
    </source>
</evidence>
<protein>
    <recommendedName>
        <fullName evidence="3">Sulfotransferase</fullName>
    </recommendedName>
</protein>
<organism evidence="1 2">
    <name type="scientific">Datura stramonium</name>
    <name type="common">Jimsonweed</name>
    <name type="synonym">Common thornapple</name>
    <dbReference type="NCBI Taxonomy" id="4076"/>
    <lineage>
        <taxon>Eukaryota</taxon>
        <taxon>Viridiplantae</taxon>
        <taxon>Streptophyta</taxon>
        <taxon>Embryophyta</taxon>
        <taxon>Tracheophyta</taxon>
        <taxon>Spermatophyta</taxon>
        <taxon>Magnoliopsida</taxon>
        <taxon>eudicotyledons</taxon>
        <taxon>Gunneridae</taxon>
        <taxon>Pentapetalae</taxon>
        <taxon>asterids</taxon>
        <taxon>lamiids</taxon>
        <taxon>Solanales</taxon>
        <taxon>Solanaceae</taxon>
        <taxon>Solanoideae</taxon>
        <taxon>Datureae</taxon>
        <taxon>Datura</taxon>
    </lineage>
</organism>
<dbReference type="InterPro" id="IPR027417">
    <property type="entry name" value="P-loop_NTPase"/>
</dbReference>
<dbReference type="EMBL" id="JACEIK010003847">
    <property type="protein sequence ID" value="MCD9643279.1"/>
    <property type="molecule type" value="Genomic_DNA"/>
</dbReference>
<dbReference type="SUPFAM" id="SSF52540">
    <property type="entry name" value="P-loop containing nucleoside triphosphate hydrolases"/>
    <property type="match status" value="1"/>
</dbReference>
<proteinExistence type="predicted"/>
<name>A0ABS8V972_DATST</name>
<accession>A0ABS8V972</accession>